<dbReference type="OrthoDB" id="529907at2"/>
<evidence type="ECO:0000256" key="1">
    <source>
        <dbReference type="ARBA" id="ARBA00005395"/>
    </source>
</evidence>
<dbReference type="GO" id="GO:0008080">
    <property type="term" value="F:N-acetyltransferase activity"/>
    <property type="evidence" value="ECO:0007669"/>
    <property type="project" value="InterPro"/>
</dbReference>
<keyword evidence="7" id="KW-1185">Reference proteome</keyword>
<dbReference type="PANTHER" id="PTHR43420">
    <property type="entry name" value="ACETYLTRANSFERASE"/>
    <property type="match status" value="1"/>
</dbReference>
<evidence type="ECO:0000256" key="2">
    <source>
        <dbReference type="ARBA" id="ARBA00022490"/>
    </source>
</evidence>
<dbReference type="PROSITE" id="PS51186">
    <property type="entry name" value="GNAT"/>
    <property type="match status" value="1"/>
</dbReference>
<keyword evidence="3 6" id="KW-0808">Transferase</keyword>
<evidence type="ECO:0000259" key="5">
    <source>
        <dbReference type="PROSITE" id="PS51186"/>
    </source>
</evidence>
<reference evidence="6 7" key="1">
    <citation type="submission" date="2018-05" db="EMBL/GenBank/DDBJ databases">
        <title>Amnibacterium sp. M8JJ-5, whole genome shotgun sequence.</title>
        <authorList>
            <person name="Tuo L."/>
        </authorList>
    </citation>
    <scope>NUCLEOTIDE SEQUENCE [LARGE SCALE GENOMIC DNA]</scope>
    <source>
        <strain evidence="6 7">M8JJ-5</strain>
    </source>
</reference>
<dbReference type="EMBL" id="QEOP01000001">
    <property type="protein sequence ID" value="PVZ95056.1"/>
    <property type="molecule type" value="Genomic_DNA"/>
</dbReference>
<dbReference type="InterPro" id="IPR050680">
    <property type="entry name" value="YpeA/RimI_acetyltransf"/>
</dbReference>
<evidence type="ECO:0000313" key="7">
    <source>
        <dbReference type="Proteomes" id="UP000244893"/>
    </source>
</evidence>
<accession>A0A2V1HR16</accession>
<sequence>MSWQLRRASIDDLDSIMAIEEATFPTDAWARPTMRDELAGPHGYYVVAEQLDAAHRVDGYAGLRAPAGSLEADVQTIAVAADARGRGLGRVLLLALLAEARRRHAAQVFLEVRADNDVAAALYRSAGFEPIGVRPRYYQPDDVDAVVMRHTMTEPRIAPADGTADD</sequence>
<dbReference type="InterPro" id="IPR016181">
    <property type="entry name" value="Acyl_CoA_acyltransferase"/>
</dbReference>
<dbReference type="InterPro" id="IPR000182">
    <property type="entry name" value="GNAT_dom"/>
</dbReference>
<dbReference type="Gene3D" id="3.40.630.30">
    <property type="match status" value="1"/>
</dbReference>
<gene>
    <name evidence="6" type="primary">rimI</name>
    <name evidence="6" type="ORF">DDQ50_00545</name>
</gene>
<proteinExistence type="inferred from homology"/>
<comment type="caution">
    <text evidence="6">The sequence shown here is derived from an EMBL/GenBank/DDBJ whole genome shotgun (WGS) entry which is preliminary data.</text>
</comment>
<dbReference type="InterPro" id="IPR006464">
    <property type="entry name" value="AcTrfase_RimI/Ard1"/>
</dbReference>
<feature type="domain" description="N-acetyltransferase" evidence="5">
    <location>
        <begin position="3"/>
        <end position="153"/>
    </location>
</feature>
<dbReference type="Proteomes" id="UP000244893">
    <property type="component" value="Unassembled WGS sequence"/>
</dbReference>
<dbReference type="NCBIfam" id="TIGR01575">
    <property type="entry name" value="rimI"/>
    <property type="match status" value="1"/>
</dbReference>
<protein>
    <submittedName>
        <fullName evidence="6">Ribosomal-protein-alanine N-acetyltransferase</fullName>
    </submittedName>
</protein>
<dbReference type="PANTHER" id="PTHR43420:SF44">
    <property type="entry name" value="ACETYLTRANSFERASE YPEA"/>
    <property type="match status" value="1"/>
</dbReference>
<comment type="similarity">
    <text evidence="1">Belongs to the acetyltransferase family. RimI subfamily.</text>
</comment>
<evidence type="ECO:0000313" key="6">
    <source>
        <dbReference type="EMBL" id="PVZ95056.1"/>
    </source>
</evidence>
<name>A0A2V1HR16_9MICO</name>
<dbReference type="AlphaFoldDB" id="A0A2V1HR16"/>
<keyword evidence="4" id="KW-0012">Acyltransferase</keyword>
<keyword evidence="2" id="KW-0963">Cytoplasm</keyword>
<dbReference type="Pfam" id="PF00583">
    <property type="entry name" value="Acetyltransf_1"/>
    <property type="match status" value="1"/>
</dbReference>
<dbReference type="RefSeq" id="WP_116754795.1">
    <property type="nucleotide sequence ID" value="NZ_JBHUEX010000001.1"/>
</dbReference>
<evidence type="ECO:0000256" key="4">
    <source>
        <dbReference type="ARBA" id="ARBA00023315"/>
    </source>
</evidence>
<organism evidence="6 7">
    <name type="scientific">Amnibacterium flavum</name>
    <dbReference type="NCBI Taxonomy" id="2173173"/>
    <lineage>
        <taxon>Bacteria</taxon>
        <taxon>Bacillati</taxon>
        <taxon>Actinomycetota</taxon>
        <taxon>Actinomycetes</taxon>
        <taxon>Micrococcales</taxon>
        <taxon>Microbacteriaceae</taxon>
        <taxon>Amnibacterium</taxon>
    </lineage>
</organism>
<dbReference type="SUPFAM" id="SSF55729">
    <property type="entry name" value="Acyl-CoA N-acyltransferases (Nat)"/>
    <property type="match status" value="1"/>
</dbReference>
<evidence type="ECO:0000256" key="3">
    <source>
        <dbReference type="ARBA" id="ARBA00022679"/>
    </source>
</evidence>